<evidence type="ECO:0000256" key="13">
    <source>
        <dbReference type="SAM" id="MobiDB-lite"/>
    </source>
</evidence>
<keyword evidence="17" id="KW-0675">Receptor</keyword>
<feature type="chain" id="PRO_5021387930" evidence="14">
    <location>
        <begin position="23"/>
        <end position="712"/>
    </location>
</feature>
<dbReference type="AlphaFoldDB" id="A0A4Z0PIN6"/>
<dbReference type="InterPro" id="IPR012910">
    <property type="entry name" value="Plug_dom"/>
</dbReference>
<evidence type="ECO:0000256" key="7">
    <source>
        <dbReference type="ARBA" id="ARBA00023065"/>
    </source>
</evidence>
<evidence type="ECO:0000256" key="6">
    <source>
        <dbReference type="ARBA" id="ARBA00023004"/>
    </source>
</evidence>
<evidence type="ECO:0000256" key="2">
    <source>
        <dbReference type="ARBA" id="ARBA00022448"/>
    </source>
</evidence>
<dbReference type="Pfam" id="PF07715">
    <property type="entry name" value="Plug"/>
    <property type="match status" value="1"/>
</dbReference>
<dbReference type="GO" id="GO:0009279">
    <property type="term" value="C:cell outer membrane"/>
    <property type="evidence" value="ECO:0007669"/>
    <property type="project" value="UniProtKB-SubCell"/>
</dbReference>
<feature type="domain" description="TonB-dependent receptor-like beta-barrel" evidence="15">
    <location>
        <begin position="257"/>
        <end position="674"/>
    </location>
</feature>
<comment type="similarity">
    <text evidence="11 12">Belongs to the TonB-dependent receptor family.</text>
</comment>
<evidence type="ECO:0000256" key="9">
    <source>
        <dbReference type="ARBA" id="ARBA00023136"/>
    </source>
</evidence>
<proteinExistence type="inferred from homology"/>
<dbReference type="PROSITE" id="PS52016">
    <property type="entry name" value="TONB_DEPENDENT_REC_3"/>
    <property type="match status" value="1"/>
</dbReference>
<gene>
    <name evidence="17" type="ORF">E5J99_17200</name>
</gene>
<keyword evidence="9 11" id="KW-0472">Membrane</keyword>
<evidence type="ECO:0000259" key="16">
    <source>
        <dbReference type="Pfam" id="PF07715"/>
    </source>
</evidence>
<dbReference type="Pfam" id="PF00593">
    <property type="entry name" value="TonB_dep_Rec_b-barrel"/>
    <property type="match status" value="1"/>
</dbReference>
<evidence type="ECO:0000256" key="10">
    <source>
        <dbReference type="ARBA" id="ARBA00023237"/>
    </source>
</evidence>
<feature type="signal peptide" evidence="14">
    <location>
        <begin position="1"/>
        <end position="22"/>
    </location>
</feature>
<sequence length="712" mass="76887">MPPRLLLLLPLSLLTISALAHAPATPDSVRAIRLPEATVVGYGTYLPLRRTAAGISVLDASGIERFNQSSLAAAVNTLPGVRLEERATASYRISVRGSTLRSPFGVRNVKVYYNDIPFTEASGSTPFNLLDPAIIGRIEVLKGPAASVYGAGTGGAILLRNRQPAPGESRGQVGVTAGSFGLRRYSALVETATAASSLRAQYVHQTVDGYRQNSAALRDVVALDGEFRPSDKQTVAAHVLYTDINYQLPGGLTRAQFEQNPRQARPNVVNSAGVITNPGSVLQQASYASRTALLGVSHDYRFTPAVANKTTLYTSGTAIRTPSTFDFERNTAVGWGGRTVFSYQLLVAGRVLRLSGGGEGQSSFENSRNYENKAGSTGLLRYDDEIRTTTGFVFGQAELELPLGLLATLGGSYNRLTYRVNRVAALPAVSTTYAVTRRFEPQISPRVALLKEITPRISAYASAGTGFSPPTEEEIRPSNGTLNTGLQAERGTNYEVGLRGSVLHNRLTFDLAAFDFRLRQTIVTRSDDRGTQLFYNSGSTRQRGLEAAASGWLWQPAPAPAATPSAAAVASAGLRLWGSYAYNRFRFQEYQQNANDFSGNQLTGTVPHTLSAGLDGSIRLGFYLNPALSHQARLPLNDANTAYAPGYWTFAVRGGWRQVLLRHLELDVFAGLENATDRTYSLGNDLNAGGNRYYQAAPGRNFYGGTTVGWRW</sequence>
<keyword evidence="14" id="KW-0732">Signal</keyword>
<evidence type="ECO:0000313" key="18">
    <source>
        <dbReference type="Proteomes" id="UP000297739"/>
    </source>
</evidence>
<protein>
    <submittedName>
        <fullName evidence="17">TonB-dependent receptor</fullName>
    </submittedName>
</protein>
<evidence type="ECO:0000256" key="4">
    <source>
        <dbReference type="ARBA" id="ARBA00022496"/>
    </source>
</evidence>
<keyword evidence="18" id="KW-1185">Reference proteome</keyword>
<keyword evidence="5 11" id="KW-0812">Transmembrane</keyword>
<comment type="subcellular location">
    <subcellularLocation>
        <location evidence="1 11">Cell outer membrane</location>
        <topology evidence="1 11">Multi-pass membrane protein</topology>
    </subcellularLocation>
</comment>
<dbReference type="Gene3D" id="2.40.170.20">
    <property type="entry name" value="TonB-dependent receptor, beta-barrel domain"/>
    <property type="match status" value="1"/>
</dbReference>
<dbReference type="Gene3D" id="2.170.130.10">
    <property type="entry name" value="TonB-dependent receptor, plug domain"/>
    <property type="match status" value="1"/>
</dbReference>
<feature type="domain" description="TonB-dependent receptor plug" evidence="16">
    <location>
        <begin position="48"/>
        <end position="156"/>
    </location>
</feature>
<comment type="caution">
    <text evidence="17">The sequence shown here is derived from an EMBL/GenBank/DDBJ whole genome shotgun (WGS) entry which is preliminary data.</text>
</comment>
<dbReference type="InterPro" id="IPR000531">
    <property type="entry name" value="Beta-barrel_TonB"/>
</dbReference>
<keyword evidence="4" id="KW-0410">Iron transport</keyword>
<dbReference type="InterPro" id="IPR039426">
    <property type="entry name" value="TonB-dep_rcpt-like"/>
</dbReference>
<dbReference type="RefSeq" id="WP_135499057.1">
    <property type="nucleotide sequence ID" value="NZ_SRLD01000040.1"/>
</dbReference>
<evidence type="ECO:0000313" key="17">
    <source>
        <dbReference type="EMBL" id="TGE14170.1"/>
    </source>
</evidence>
<reference evidence="17 18" key="1">
    <citation type="submission" date="2019-04" db="EMBL/GenBank/DDBJ databases">
        <authorList>
            <person name="Feng G."/>
            <person name="Zhang J."/>
            <person name="Zhu H."/>
        </authorList>
    </citation>
    <scope>NUCLEOTIDE SEQUENCE [LARGE SCALE GENOMIC DNA]</scope>
    <source>
        <strain evidence="17 18">JCM 17223</strain>
    </source>
</reference>
<keyword evidence="2 11" id="KW-0813">Transport</keyword>
<dbReference type="EMBL" id="SRLD01000040">
    <property type="protein sequence ID" value="TGE14170.1"/>
    <property type="molecule type" value="Genomic_DNA"/>
</dbReference>
<dbReference type="PANTHER" id="PTHR32552:SF81">
    <property type="entry name" value="TONB-DEPENDENT OUTER MEMBRANE RECEPTOR"/>
    <property type="match status" value="1"/>
</dbReference>
<dbReference type="InterPro" id="IPR036942">
    <property type="entry name" value="Beta-barrel_TonB_sf"/>
</dbReference>
<organism evidence="17 18">
    <name type="scientific">Hymenobacter elongatus</name>
    <dbReference type="NCBI Taxonomy" id="877208"/>
    <lineage>
        <taxon>Bacteria</taxon>
        <taxon>Pseudomonadati</taxon>
        <taxon>Bacteroidota</taxon>
        <taxon>Cytophagia</taxon>
        <taxon>Cytophagales</taxon>
        <taxon>Hymenobacteraceae</taxon>
        <taxon>Hymenobacter</taxon>
    </lineage>
</organism>
<accession>A0A4Z0PIN6</accession>
<evidence type="ECO:0000256" key="14">
    <source>
        <dbReference type="SAM" id="SignalP"/>
    </source>
</evidence>
<evidence type="ECO:0000256" key="12">
    <source>
        <dbReference type="RuleBase" id="RU003357"/>
    </source>
</evidence>
<evidence type="ECO:0000256" key="1">
    <source>
        <dbReference type="ARBA" id="ARBA00004571"/>
    </source>
</evidence>
<evidence type="ECO:0000256" key="11">
    <source>
        <dbReference type="PROSITE-ProRule" id="PRU01360"/>
    </source>
</evidence>
<dbReference type="InterPro" id="IPR037066">
    <property type="entry name" value="Plug_dom_sf"/>
</dbReference>
<dbReference type="GO" id="GO:0006826">
    <property type="term" value="P:iron ion transport"/>
    <property type="evidence" value="ECO:0007669"/>
    <property type="project" value="UniProtKB-KW"/>
</dbReference>
<keyword evidence="8 12" id="KW-0798">TonB box</keyword>
<name>A0A4Z0PIN6_9BACT</name>
<dbReference type="PANTHER" id="PTHR32552">
    <property type="entry name" value="FERRICHROME IRON RECEPTOR-RELATED"/>
    <property type="match status" value="1"/>
</dbReference>
<evidence type="ECO:0000256" key="8">
    <source>
        <dbReference type="ARBA" id="ARBA00023077"/>
    </source>
</evidence>
<evidence type="ECO:0000256" key="3">
    <source>
        <dbReference type="ARBA" id="ARBA00022452"/>
    </source>
</evidence>
<dbReference type="Proteomes" id="UP000297739">
    <property type="component" value="Unassembled WGS sequence"/>
</dbReference>
<evidence type="ECO:0000256" key="5">
    <source>
        <dbReference type="ARBA" id="ARBA00022692"/>
    </source>
</evidence>
<evidence type="ECO:0000259" key="15">
    <source>
        <dbReference type="Pfam" id="PF00593"/>
    </source>
</evidence>
<keyword evidence="10 11" id="KW-0998">Cell outer membrane</keyword>
<keyword evidence="3 11" id="KW-1134">Transmembrane beta strand</keyword>
<dbReference type="OrthoDB" id="9782587at2"/>
<keyword evidence="6" id="KW-0408">Iron</keyword>
<dbReference type="SUPFAM" id="SSF56935">
    <property type="entry name" value="Porins"/>
    <property type="match status" value="1"/>
</dbReference>
<keyword evidence="7" id="KW-0406">Ion transport</keyword>
<feature type="region of interest" description="Disordered" evidence="13">
    <location>
        <begin position="461"/>
        <end position="486"/>
    </location>
</feature>